<dbReference type="STRING" id="754476.Q7A_2134"/>
<keyword evidence="2" id="KW-1185">Reference proteome</keyword>
<dbReference type="PATRIC" id="fig|754476.3.peg.2111"/>
<organism evidence="1 2">
    <name type="scientific">Methylophaga nitratireducenticrescens</name>
    <dbReference type="NCBI Taxonomy" id="754476"/>
    <lineage>
        <taxon>Bacteria</taxon>
        <taxon>Pseudomonadati</taxon>
        <taxon>Pseudomonadota</taxon>
        <taxon>Gammaproteobacteria</taxon>
        <taxon>Thiotrichales</taxon>
        <taxon>Piscirickettsiaceae</taxon>
        <taxon>Methylophaga</taxon>
    </lineage>
</organism>
<reference evidence="1 2" key="1">
    <citation type="journal article" date="2012" name="J. Bacteriol.">
        <title>Complete genome sequences of Methylophaga sp. strain JAM1 and Methylophaga sp. strain JAM7.</title>
        <authorList>
            <person name="Villeneuve C."/>
            <person name="Martineau C."/>
            <person name="Mauffrey F."/>
            <person name="Villemur R."/>
        </authorList>
    </citation>
    <scope>NUCLEOTIDE SEQUENCE [LARGE SCALE GENOMIC DNA]</scope>
    <source>
        <strain evidence="1 2">JAM1</strain>
    </source>
</reference>
<dbReference type="AlphaFoldDB" id="I1XKM9"/>
<gene>
    <name evidence="1" type="ordered locus">Q7A_2134</name>
</gene>
<dbReference type="Proteomes" id="UP000009144">
    <property type="component" value="Chromosome"/>
</dbReference>
<name>I1XKM9_METNJ</name>
<accession>I1XKM9</accession>
<evidence type="ECO:0000313" key="2">
    <source>
        <dbReference type="Proteomes" id="UP000009144"/>
    </source>
</evidence>
<sequence>MLDKKIASSSGGSEKSIDPEYFMAMFPFITPFSNVLIVE</sequence>
<proteinExistence type="predicted"/>
<evidence type="ECO:0000313" key="1">
    <source>
        <dbReference type="EMBL" id="AFI84948.1"/>
    </source>
</evidence>
<protein>
    <submittedName>
        <fullName evidence="1">Uncharacterized protein</fullName>
    </submittedName>
</protein>
<reference evidence="1 2" key="2">
    <citation type="journal article" date="2013" name="Int. J. Syst. Evol. Microbiol.">
        <title>Methylophaga nitratireducenticrescens sp. nov. and Methylophaga frappieri sp. nov., isolated from the biofilm of the methanol-fed denitrification system treating the seawater at the Montreal Biodome.</title>
        <authorList>
            <person name="Villeneuve C."/>
            <person name="Martineau C."/>
            <person name="Mauffrey F."/>
            <person name="Villemur R."/>
        </authorList>
    </citation>
    <scope>NUCLEOTIDE SEQUENCE [LARGE SCALE GENOMIC DNA]</scope>
    <source>
        <strain evidence="1 2">JAM1</strain>
    </source>
</reference>
<dbReference type="HOGENOM" id="CLU_3312589_0_0_6"/>
<dbReference type="EMBL" id="CP003390">
    <property type="protein sequence ID" value="AFI84948.1"/>
    <property type="molecule type" value="Genomic_DNA"/>
</dbReference>